<keyword evidence="3" id="KW-1185">Reference proteome</keyword>
<dbReference type="AlphaFoldDB" id="A0AA38GRT7"/>
<evidence type="ECO:0000313" key="3">
    <source>
        <dbReference type="Proteomes" id="UP000824469"/>
    </source>
</evidence>
<comment type="caution">
    <text evidence="2">The sequence shown here is derived from an EMBL/GenBank/DDBJ whole genome shotgun (WGS) entry which is preliminary data.</text>
</comment>
<dbReference type="EMBL" id="JAHRHJ020000001">
    <property type="protein sequence ID" value="KAH9328344.1"/>
    <property type="molecule type" value="Genomic_DNA"/>
</dbReference>
<gene>
    <name evidence="2" type="ORF">KI387_000452</name>
</gene>
<name>A0AA38GRT7_TAXCH</name>
<protein>
    <recommendedName>
        <fullName evidence="1">F-box domain-containing protein</fullName>
    </recommendedName>
</protein>
<accession>A0AA38GRT7</accession>
<dbReference type="PROSITE" id="PS50181">
    <property type="entry name" value="FBOX"/>
    <property type="match status" value="1"/>
</dbReference>
<proteinExistence type="predicted"/>
<dbReference type="Gene3D" id="1.20.1280.50">
    <property type="match status" value="1"/>
</dbReference>
<dbReference type="InterPro" id="IPR001810">
    <property type="entry name" value="F-box_dom"/>
</dbReference>
<reference evidence="2 3" key="1">
    <citation type="journal article" date="2021" name="Nat. Plants">
        <title>The Taxus genome provides insights into paclitaxel biosynthesis.</title>
        <authorList>
            <person name="Xiong X."/>
            <person name="Gou J."/>
            <person name="Liao Q."/>
            <person name="Li Y."/>
            <person name="Zhou Q."/>
            <person name="Bi G."/>
            <person name="Li C."/>
            <person name="Du R."/>
            <person name="Wang X."/>
            <person name="Sun T."/>
            <person name="Guo L."/>
            <person name="Liang H."/>
            <person name="Lu P."/>
            <person name="Wu Y."/>
            <person name="Zhang Z."/>
            <person name="Ro D.K."/>
            <person name="Shang Y."/>
            <person name="Huang S."/>
            <person name="Yan J."/>
        </authorList>
    </citation>
    <scope>NUCLEOTIDE SEQUENCE [LARGE SCALE GENOMIC DNA]</scope>
    <source>
        <strain evidence="2">Ta-2019</strain>
    </source>
</reference>
<dbReference type="Pfam" id="PF00646">
    <property type="entry name" value="F-box"/>
    <property type="match status" value="1"/>
</dbReference>
<dbReference type="SMART" id="SM00256">
    <property type="entry name" value="FBOX"/>
    <property type="match status" value="1"/>
</dbReference>
<evidence type="ECO:0000313" key="2">
    <source>
        <dbReference type="EMBL" id="KAH9328344.1"/>
    </source>
</evidence>
<dbReference type="Proteomes" id="UP000824469">
    <property type="component" value="Unassembled WGS sequence"/>
</dbReference>
<dbReference type="InterPro" id="IPR050796">
    <property type="entry name" value="SCF_F-box_component"/>
</dbReference>
<dbReference type="SUPFAM" id="SSF81383">
    <property type="entry name" value="F-box domain"/>
    <property type="match status" value="1"/>
</dbReference>
<evidence type="ECO:0000259" key="1">
    <source>
        <dbReference type="PROSITE" id="PS50181"/>
    </source>
</evidence>
<dbReference type="PANTHER" id="PTHR31672">
    <property type="entry name" value="BNACNNG10540D PROTEIN"/>
    <property type="match status" value="1"/>
</dbReference>
<feature type="domain" description="F-box" evidence="1">
    <location>
        <begin position="19"/>
        <end position="69"/>
    </location>
</feature>
<organism evidence="2 3">
    <name type="scientific">Taxus chinensis</name>
    <name type="common">Chinese yew</name>
    <name type="synonym">Taxus wallichiana var. chinensis</name>
    <dbReference type="NCBI Taxonomy" id="29808"/>
    <lineage>
        <taxon>Eukaryota</taxon>
        <taxon>Viridiplantae</taxon>
        <taxon>Streptophyta</taxon>
        <taxon>Embryophyta</taxon>
        <taxon>Tracheophyta</taxon>
        <taxon>Spermatophyta</taxon>
        <taxon>Pinopsida</taxon>
        <taxon>Pinidae</taxon>
        <taxon>Conifers II</taxon>
        <taxon>Cupressales</taxon>
        <taxon>Taxaceae</taxon>
        <taxon>Taxus</taxon>
    </lineage>
</organism>
<sequence>MGDALVIAREMTMAFEDGGGMLLYFPYDLLLNILAKLPIRYLVRMKAVCKRWNQMLSSPDAFKLIYRNMPLVRTPAFFIHSPERSVESELFLSWVIEPMTGEFYRVPTPEFPRLLNRDYCIVDACNGIYCLSHHDTNFSGGLAFTMCNPGTNTFKRLPDNGIIYWNFSGLAFDPSTAHFTLLLGLDEYLTSSPDSSEEEDESDPDYCFIEIYDSHCNAWTPITSTKPVGIKKIQGRGIYSGGSFYWLLENQSNNKGMIIRFLIGEKLWTRILGPYSAYSSDFDLLIRRSAFDYEETNDHEEISPSYFNRVKHNLVSWEGELAFRICAIDDTLFPEHAWWLTGTDGRLVLVNKDICCMWELKEDLLEWCQVHITLPNPLYGVAVNISGWTLASGEHKLMIYNGERIFERTIDHSELHLPYPPEPRNCSFSADHIWPFEWNNVVWP</sequence>
<dbReference type="InterPro" id="IPR036047">
    <property type="entry name" value="F-box-like_dom_sf"/>
</dbReference>
<dbReference type="CDD" id="cd22157">
    <property type="entry name" value="F-box_AtFBW1-like"/>
    <property type="match status" value="1"/>
</dbReference>